<proteinExistence type="inferred from homology"/>
<dbReference type="AlphaFoldDB" id="A0A1I8Q014"/>
<dbReference type="InterPro" id="IPR029058">
    <property type="entry name" value="AB_hydrolase_fold"/>
</dbReference>
<dbReference type="Proteomes" id="UP000095300">
    <property type="component" value="Unassembled WGS sequence"/>
</dbReference>
<dbReference type="EnsemblMetazoa" id="SCAU012600-RA">
    <property type="protein sequence ID" value="SCAU012600-PA"/>
    <property type="gene ID" value="SCAU012600"/>
</dbReference>
<dbReference type="GO" id="GO:0016298">
    <property type="term" value="F:lipase activity"/>
    <property type="evidence" value="ECO:0007669"/>
    <property type="project" value="InterPro"/>
</dbReference>
<dbReference type="GO" id="GO:0016042">
    <property type="term" value="P:lipid catabolic process"/>
    <property type="evidence" value="ECO:0007669"/>
    <property type="project" value="TreeGrafter"/>
</dbReference>
<dbReference type="VEuPathDB" id="VectorBase:SCAU012600"/>
<name>A0A1I8Q014_STOCA</name>
<evidence type="ECO:0000256" key="1">
    <source>
        <dbReference type="ARBA" id="ARBA00004613"/>
    </source>
</evidence>
<comment type="subcellular location">
    <subcellularLocation>
        <location evidence="1">Secreted</location>
    </subcellularLocation>
</comment>
<dbReference type="Pfam" id="PF00151">
    <property type="entry name" value="Lipase"/>
    <property type="match status" value="1"/>
</dbReference>
<keyword evidence="4" id="KW-0732">Signal</keyword>
<dbReference type="InterPro" id="IPR000734">
    <property type="entry name" value="TAG_lipase"/>
</dbReference>
<dbReference type="OrthoDB" id="199913at2759"/>
<dbReference type="InterPro" id="IPR013818">
    <property type="entry name" value="Lipase"/>
</dbReference>
<organism evidence="7 8">
    <name type="scientific">Stomoxys calcitrans</name>
    <name type="common">Stable fly</name>
    <name type="synonym">Conops calcitrans</name>
    <dbReference type="NCBI Taxonomy" id="35570"/>
    <lineage>
        <taxon>Eukaryota</taxon>
        <taxon>Metazoa</taxon>
        <taxon>Ecdysozoa</taxon>
        <taxon>Arthropoda</taxon>
        <taxon>Hexapoda</taxon>
        <taxon>Insecta</taxon>
        <taxon>Pterygota</taxon>
        <taxon>Neoptera</taxon>
        <taxon>Endopterygota</taxon>
        <taxon>Diptera</taxon>
        <taxon>Brachycera</taxon>
        <taxon>Muscomorpha</taxon>
        <taxon>Muscoidea</taxon>
        <taxon>Muscidae</taxon>
        <taxon>Stomoxys</taxon>
    </lineage>
</organism>
<protein>
    <recommendedName>
        <fullName evidence="6">Lipase domain-containing protein</fullName>
    </recommendedName>
</protein>
<dbReference type="PANTHER" id="PTHR11610">
    <property type="entry name" value="LIPASE"/>
    <property type="match status" value="1"/>
</dbReference>
<dbReference type="SUPFAM" id="SSF53474">
    <property type="entry name" value="alpha/beta-Hydrolases"/>
    <property type="match status" value="1"/>
</dbReference>
<evidence type="ECO:0000259" key="6">
    <source>
        <dbReference type="Pfam" id="PF00151"/>
    </source>
</evidence>
<evidence type="ECO:0000256" key="2">
    <source>
        <dbReference type="ARBA" id="ARBA00010701"/>
    </source>
</evidence>
<keyword evidence="3" id="KW-0964">Secreted</keyword>
<dbReference type="GO" id="GO:0005615">
    <property type="term" value="C:extracellular space"/>
    <property type="evidence" value="ECO:0007669"/>
    <property type="project" value="TreeGrafter"/>
</dbReference>
<dbReference type="GO" id="GO:0017171">
    <property type="term" value="F:serine hydrolase activity"/>
    <property type="evidence" value="ECO:0007669"/>
    <property type="project" value="TreeGrafter"/>
</dbReference>
<keyword evidence="8" id="KW-1185">Reference proteome</keyword>
<reference evidence="7" key="1">
    <citation type="submission" date="2020-05" db="UniProtKB">
        <authorList>
            <consortium name="EnsemblMetazoa"/>
        </authorList>
    </citation>
    <scope>IDENTIFICATION</scope>
    <source>
        <strain evidence="7">USDA</strain>
    </source>
</reference>
<gene>
    <name evidence="7" type="primary">106088905</name>
</gene>
<accession>A0A1I8Q014</accession>
<dbReference type="Gene3D" id="3.40.50.1820">
    <property type="entry name" value="alpha/beta hydrolase"/>
    <property type="match status" value="1"/>
</dbReference>
<evidence type="ECO:0000256" key="3">
    <source>
        <dbReference type="ARBA" id="ARBA00022525"/>
    </source>
</evidence>
<dbReference type="PRINTS" id="PR00821">
    <property type="entry name" value="TAGLIPASE"/>
</dbReference>
<evidence type="ECO:0000313" key="8">
    <source>
        <dbReference type="Proteomes" id="UP000095300"/>
    </source>
</evidence>
<dbReference type="PANTHER" id="PTHR11610:SF149">
    <property type="entry name" value="FI01450P-RELATED"/>
    <property type="match status" value="1"/>
</dbReference>
<evidence type="ECO:0000256" key="4">
    <source>
        <dbReference type="ARBA" id="ARBA00022729"/>
    </source>
</evidence>
<evidence type="ECO:0000313" key="7">
    <source>
        <dbReference type="EnsemblMetazoa" id="SCAU012600-PA"/>
    </source>
</evidence>
<feature type="domain" description="Lipase" evidence="6">
    <location>
        <begin position="14"/>
        <end position="270"/>
    </location>
</feature>
<sequence length="307" mass="33643">SIYLDSGKIDPRITPKAENINFQLRAPCKNISIPILEADKIVDLPEFDVNGQVVIYISGWRTTINGTTETQDMANAFNCRGGYNFLYVDPLNYVQTIYTWSAFNTEAVGAFVAEGIVKLVKKIPLKNIYLIGHSLGAQMVGKAGRQFTNLTGQYIPRITGLDPANPCFNEGEVLSGILRGDADFVDIIHTNPGVLGKKEPRGNVDFYVEGYGPIKPRCTKFGCSHKRAVKYYTESVYPGHESDFLAKRCNSLISLNTGRCDGPEYPMGFATPSNLNGKFFLNVNGVPPYGKNATTGIESNACGLCTK</sequence>
<comment type="similarity">
    <text evidence="2 5">Belongs to the AB hydrolase superfamily. Lipase family.</text>
</comment>
<evidence type="ECO:0000256" key="5">
    <source>
        <dbReference type="RuleBase" id="RU004262"/>
    </source>
</evidence>